<feature type="region of interest" description="Disordered" evidence="9">
    <location>
        <begin position="96"/>
        <end position="160"/>
    </location>
</feature>
<evidence type="ECO:0000256" key="7">
    <source>
        <dbReference type="ARBA" id="ARBA00023065"/>
    </source>
</evidence>
<feature type="transmembrane region" description="Helical" evidence="10">
    <location>
        <begin position="375"/>
        <end position="394"/>
    </location>
</feature>
<feature type="transmembrane region" description="Helical" evidence="10">
    <location>
        <begin position="527"/>
        <end position="551"/>
    </location>
</feature>
<feature type="region of interest" description="Disordered" evidence="9">
    <location>
        <begin position="39"/>
        <end position="74"/>
    </location>
</feature>
<dbReference type="OMA" id="FEHIDTH"/>
<evidence type="ECO:0000256" key="4">
    <source>
        <dbReference type="ARBA" id="ARBA00022692"/>
    </source>
</evidence>
<dbReference type="SUPFAM" id="SSF161093">
    <property type="entry name" value="MgtE membrane domain-like"/>
    <property type="match status" value="2"/>
</dbReference>
<dbReference type="HOGENOM" id="CLU_018207_1_0_1"/>
<dbReference type="Gene3D" id="1.10.357.20">
    <property type="entry name" value="SLC41 divalent cation transporters, integral membrane domain"/>
    <property type="match status" value="2"/>
</dbReference>
<reference evidence="12" key="2">
    <citation type="submission" date="2010-05" db="EMBL/GenBank/DDBJ databases">
        <authorList>
            <person name="Almeida L.G."/>
            <person name="Nicolas M.F."/>
            <person name="Souza R.C."/>
            <person name="Vasconcelos A.T.R."/>
        </authorList>
    </citation>
    <scope>NUCLEOTIDE SEQUENCE</scope>
</reference>
<dbReference type="eggNOG" id="KOG3788">
    <property type="taxonomic scope" value="Eukaryota"/>
</dbReference>
<reference evidence="12" key="3">
    <citation type="journal article" date="2013" name="Nucleic Acids Res.">
        <title>The genome of Anopheles darlingi, the main neotropical malaria vector.</title>
        <authorList>
            <person name="Marinotti O."/>
            <person name="Cerqueira G.C."/>
            <person name="de Almeida L.G."/>
            <person name="Ferro M.I."/>
            <person name="Loreto E.L."/>
            <person name="Zaha A."/>
            <person name="Teixeira S.M."/>
            <person name="Wespiser A.R."/>
            <person name="Almeida E Silva A."/>
            <person name="Schlindwein A.D."/>
            <person name="Pacheco A.C."/>
            <person name="Silva A.L."/>
            <person name="Graveley B.R."/>
            <person name="Walenz B.P."/>
            <person name="Lima Bde A."/>
            <person name="Ribeiro C.A."/>
            <person name="Nunes-Silva C.G."/>
            <person name="de Carvalho C.R."/>
            <person name="Soares C.M."/>
            <person name="de Menezes C.B."/>
            <person name="Matiolli C."/>
            <person name="Caffrey D."/>
            <person name="Araujo D.A."/>
            <person name="de Oliveira D.M."/>
            <person name="Golenbock D."/>
            <person name="Grisard E.C."/>
            <person name="Fantinatti-Garboggini F."/>
            <person name="de Carvalho F.M."/>
            <person name="Barcellos F.G."/>
            <person name="Prosdocimi F."/>
            <person name="May G."/>
            <person name="Azevedo Junior G.M."/>
            <person name="Guimaraes G.M."/>
            <person name="Goldman G.H."/>
            <person name="Padilha I.Q."/>
            <person name="Batista Jda S."/>
            <person name="Ferro J.A."/>
            <person name="Ribeiro J.M."/>
            <person name="Fietto J.L."/>
            <person name="Dabbas K.M."/>
            <person name="Cerdeira L."/>
            <person name="Agnez-Lima L.F."/>
            <person name="Brocchi M."/>
            <person name="de Carvalho M.O."/>
            <person name="Teixeira Mde M."/>
            <person name="Diniz Maia Mde M."/>
            <person name="Goldman M.H."/>
            <person name="Cruz Schneider M.P."/>
            <person name="Felipe M.S."/>
            <person name="Hungria M."/>
            <person name="Nicolas M.F."/>
            <person name="Pereira M."/>
            <person name="Montes M.A."/>
            <person name="Cantao M.E."/>
            <person name="Vincentz M."/>
            <person name="Rafael M.S."/>
            <person name="Silverman N."/>
            <person name="Stoco P.H."/>
            <person name="Souza R.C."/>
            <person name="Vicentini R."/>
            <person name="Gazzinelli R.T."/>
            <person name="Neves Rde O."/>
            <person name="Silva R."/>
            <person name="Astolfi-Filho S."/>
            <person name="Maciel T.E."/>
            <person name="Urmenyi T.P."/>
            <person name="Tadei W.P."/>
            <person name="Camargo E.P."/>
            <person name="de Vasconcelos A.T."/>
        </authorList>
    </citation>
    <scope>NUCLEOTIDE SEQUENCE</scope>
</reference>
<feature type="domain" description="SLC41A/MgtE integral membrane" evidence="11">
    <location>
        <begin position="624"/>
        <end position="766"/>
    </location>
</feature>
<organism evidence="12">
    <name type="scientific">Anopheles darlingi</name>
    <name type="common">Mosquito</name>
    <dbReference type="NCBI Taxonomy" id="43151"/>
    <lineage>
        <taxon>Eukaryota</taxon>
        <taxon>Metazoa</taxon>
        <taxon>Ecdysozoa</taxon>
        <taxon>Arthropoda</taxon>
        <taxon>Hexapoda</taxon>
        <taxon>Insecta</taxon>
        <taxon>Pterygota</taxon>
        <taxon>Neoptera</taxon>
        <taxon>Endopterygota</taxon>
        <taxon>Diptera</taxon>
        <taxon>Nematocera</taxon>
        <taxon>Culicoidea</taxon>
        <taxon>Culicidae</taxon>
        <taxon>Anophelinae</taxon>
        <taxon>Anopheles</taxon>
    </lineage>
</organism>
<dbReference type="VEuPathDB" id="VectorBase:ADAC003611"/>
<dbReference type="STRING" id="43151.W5JP17"/>
<gene>
    <name evidence="12" type="ORF">AND_003611</name>
</gene>
<evidence type="ECO:0000256" key="3">
    <source>
        <dbReference type="ARBA" id="ARBA00022448"/>
    </source>
</evidence>
<evidence type="ECO:0000256" key="6">
    <source>
        <dbReference type="ARBA" id="ARBA00022989"/>
    </source>
</evidence>
<keyword evidence="5" id="KW-0460">Magnesium</keyword>
<keyword evidence="3" id="KW-0813">Transport</keyword>
<dbReference type="GO" id="GO:0005886">
    <property type="term" value="C:plasma membrane"/>
    <property type="evidence" value="ECO:0007669"/>
    <property type="project" value="TreeGrafter"/>
</dbReference>
<comment type="subcellular location">
    <subcellularLocation>
        <location evidence="1">Membrane</location>
        <topology evidence="1">Multi-pass membrane protein</topology>
    </subcellularLocation>
</comment>
<dbReference type="FunFam" id="1.10.357.20:FF:000003">
    <property type="entry name" value="Uncharacterized protein, isoform B"/>
    <property type="match status" value="1"/>
</dbReference>
<feature type="compositionally biased region" description="Low complexity" evidence="9">
    <location>
        <begin position="57"/>
        <end position="69"/>
    </location>
</feature>
<keyword evidence="14" id="KW-1185">Reference proteome</keyword>
<feature type="region of interest" description="Disordered" evidence="9">
    <location>
        <begin position="178"/>
        <end position="211"/>
    </location>
</feature>
<feature type="compositionally biased region" description="Basic and acidic residues" evidence="9">
    <location>
        <begin position="229"/>
        <end position="240"/>
    </location>
</feature>
<evidence type="ECO:0000259" key="11">
    <source>
        <dbReference type="Pfam" id="PF01769"/>
    </source>
</evidence>
<feature type="transmembrane region" description="Helical" evidence="10">
    <location>
        <begin position="489"/>
        <end position="515"/>
    </location>
</feature>
<reference evidence="12 14" key="1">
    <citation type="journal article" date="2010" name="BMC Genomics">
        <title>Combination of measures distinguishes pre-miRNAs from other stem-loops in the genome of the newly sequenced Anopheles darlingi.</title>
        <authorList>
            <person name="Mendes N.D."/>
            <person name="Freitas A.T."/>
            <person name="Vasconcelos A.T."/>
            <person name="Sagot M.F."/>
        </authorList>
    </citation>
    <scope>NUCLEOTIDE SEQUENCE</scope>
</reference>
<comment type="similarity">
    <text evidence="2">Belongs to the SLC41A transporter family.</text>
</comment>
<evidence type="ECO:0000256" key="2">
    <source>
        <dbReference type="ARBA" id="ARBA00009749"/>
    </source>
</evidence>
<keyword evidence="8 10" id="KW-0472">Membrane</keyword>
<dbReference type="PANTHER" id="PTHR16228:SF26">
    <property type="entry name" value="SOLUTE CARRIER FAMILY 41 MEMBER 1-LIKE PROTEIN"/>
    <property type="match status" value="1"/>
</dbReference>
<sequence length="820" mass="86364">METDAAEKSCGRGEELQPPVTVAADGVVVVAIGDVVVVPKATGEGEGEEEECRRRSSTLTTTTTTTTPGSPMPDDAIMLDDGVLLECQGPVPGFGTTGIAGSLPTTTTTAVDTVPPRRSSSTSGIPLQRQRPSSPNPPFQPFSLQQPQKGADPASSLQIDMRGATEFYRVDEDDYRPFTITTGYNGEFPTNNSNSKQQQQQPQQQPQQPQQHLIGLLGCSTSDRIELRRSDGHERQRRACDGTGKVGTGHQPLSSSGSLASIITTSITSSEADHRGGTISSVGTGSLAGLDEAEPVVIGAKGGGREGPRLARSCDAVGDGGGGGGGGGDGGDGVGPGNGGLDGHVGPGGDAAAVAGRAGTGGLRHEKWWQTTIQIAIPFFIAGIGTIGAGIILGRVEHWKVFKHVTELFILVPALLGLKGNLDMCLASRLSTQANLGNMTSKRAILHMIVGNIALVQVQAIVAAFIVSIFAISVGAIMNGNFVFDHAMLLTAASMFTATTSCFVLDFVLVAVILLSNRYQMNPDNLATPLAASIGDVVSISLLSFIATQLFENIDTHLWITFAVVIAYFMLLPMWVFIVLRNTYTRTVLTSGWVPVLSALFISGMGGLVLDTAVGIFNGFVVFQPIINGIGGNLVSVQASKISTMLHQSSILGIIPPHINVVELPWKALFKGVPYAKTARILILMSIPGQVLFIFAADYIHMQRSTIGAPFVLSYLLVSTIQIMLLLYIAHVIIHLMWKWKIDPDNSAIPYLTALGDLLGSSFLMVAFLFLRSIGAPYGEEPDEQELVYGLLSSTTSPDGSGFGGDAFTASDLISGSSGI</sequence>
<dbReference type="Proteomes" id="UP000000673">
    <property type="component" value="Unassembled WGS sequence"/>
</dbReference>
<evidence type="ECO:0000313" key="12">
    <source>
        <dbReference type="EMBL" id="ETN64640.1"/>
    </source>
</evidence>
<dbReference type="AlphaFoldDB" id="W5JP17"/>
<feature type="transmembrane region" description="Helical" evidence="10">
    <location>
        <begin position="712"/>
        <end position="736"/>
    </location>
</feature>
<keyword evidence="4 10" id="KW-0812">Transmembrane</keyword>
<feature type="compositionally biased region" description="Low complexity" evidence="9">
    <location>
        <begin position="197"/>
        <end position="211"/>
    </location>
</feature>
<feature type="domain" description="SLC41A/MgtE integral membrane" evidence="11">
    <location>
        <begin position="412"/>
        <end position="545"/>
    </location>
</feature>
<proteinExistence type="inferred from homology"/>
<evidence type="ECO:0000313" key="13">
    <source>
        <dbReference type="EnsemblMetazoa" id="ADAC003611-PA"/>
    </source>
</evidence>
<evidence type="ECO:0000256" key="1">
    <source>
        <dbReference type="ARBA" id="ARBA00004141"/>
    </source>
</evidence>
<feature type="compositionally biased region" description="Polar residues" evidence="9">
    <location>
        <begin position="179"/>
        <end position="196"/>
    </location>
</feature>
<protein>
    <submittedName>
        <fullName evidence="12">Solute carrier family 41</fullName>
    </submittedName>
</protein>
<feature type="transmembrane region" description="Helical" evidence="10">
    <location>
        <begin position="679"/>
        <end position="700"/>
    </location>
</feature>
<dbReference type="PANTHER" id="PTHR16228">
    <property type="entry name" value="DIVALENT CATION TRANSPORTER SOLUTE CARRIER FAMILY 41"/>
    <property type="match status" value="1"/>
</dbReference>
<dbReference type="InterPro" id="IPR045349">
    <property type="entry name" value="SLC41A1-3"/>
</dbReference>
<evidence type="ECO:0000256" key="9">
    <source>
        <dbReference type="SAM" id="MobiDB-lite"/>
    </source>
</evidence>
<feature type="transmembrane region" description="Helical" evidence="10">
    <location>
        <begin position="748"/>
        <end position="771"/>
    </location>
</feature>
<dbReference type="InterPro" id="IPR036739">
    <property type="entry name" value="SLC41_membr_dom_sf"/>
</dbReference>
<evidence type="ECO:0000313" key="14">
    <source>
        <dbReference type="Proteomes" id="UP000000673"/>
    </source>
</evidence>
<reference evidence="13" key="4">
    <citation type="submission" date="2015-06" db="UniProtKB">
        <authorList>
            <consortium name="EnsemblMetazoa"/>
        </authorList>
    </citation>
    <scope>IDENTIFICATION</scope>
</reference>
<feature type="transmembrane region" description="Helical" evidence="10">
    <location>
        <begin position="449"/>
        <end position="477"/>
    </location>
</feature>
<feature type="compositionally biased region" description="Gly residues" evidence="9">
    <location>
        <begin position="318"/>
        <end position="346"/>
    </location>
</feature>
<keyword evidence="7" id="KW-0406">Ion transport</keyword>
<dbReference type="EMBL" id="ADMH02000932">
    <property type="protein sequence ID" value="ETN64640.1"/>
    <property type="molecule type" value="Genomic_DNA"/>
</dbReference>
<dbReference type="Pfam" id="PF01769">
    <property type="entry name" value="MgtE"/>
    <property type="match status" value="2"/>
</dbReference>
<dbReference type="FunFam" id="1.10.357.20:FF:000004">
    <property type="entry name" value="Uncharacterized protein, isoform B"/>
    <property type="match status" value="1"/>
</dbReference>
<dbReference type="InterPro" id="IPR006667">
    <property type="entry name" value="SLC41_membr_dom"/>
</dbReference>
<evidence type="ECO:0000256" key="10">
    <source>
        <dbReference type="SAM" id="Phobius"/>
    </source>
</evidence>
<feature type="transmembrane region" description="Helical" evidence="10">
    <location>
        <begin position="592"/>
        <end position="610"/>
    </location>
</feature>
<feature type="region of interest" description="Disordered" evidence="9">
    <location>
        <begin position="229"/>
        <end position="258"/>
    </location>
</feature>
<evidence type="ECO:0000256" key="5">
    <source>
        <dbReference type="ARBA" id="ARBA00022842"/>
    </source>
</evidence>
<dbReference type="EnsemblMetazoa" id="ADAC003611-RA">
    <property type="protein sequence ID" value="ADAC003611-PA"/>
    <property type="gene ID" value="ADAC003611"/>
</dbReference>
<dbReference type="GO" id="GO:0008324">
    <property type="term" value="F:monoatomic cation transmembrane transporter activity"/>
    <property type="evidence" value="ECO:0007669"/>
    <property type="project" value="InterPro"/>
</dbReference>
<feature type="transmembrane region" description="Helical" evidence="10">
    <location>
        <begin position="557"/>
        <end position="580"/>
    </location>
</feature>
<evidence type="ECO:0000256" key="8">
    <source>
        <dbReference type="ARBA" id="ARBA00023136"/>
    </source>
</evidence>
<accession>W5JP17</accession>
<dbReference type="FunCoup" id="W5JP17">
    <property type="interactions" value="114"/>
</dbReference>
<feature type="region of interest" description="Disordered" evidence="9">
    <location>
        <begin position="300"/>
        <end position="346"/>
    </location>
</feature>
<dbReference type="VEuPathDB" id="VectorBase:ADAR2_005031"/>
<keyword evidence="6 10" id="KW-1133">Transmembrane helix</keyword>
<name>W5JP17_ANODA</name>